<evidence type="ECO:0000313" key="2">
    <source>
        <dbReference type="EnsemblMetazoa" id="GPAI033574-PA"/>
    </source>
</evidence>
<evidence type="ECO:0000256" key="1">
    <source>
        <dbReference type="SAM" id="Phobius"/>
    </source>
</evidence>
<reference evidence="3" key="1">
    <citation type="submission" date="2014-03" db="EMBL/GenBank/DDBJ databases">
        <authorList>
            <person name="Aksoy S."/>
            <person name="Warren W."/>
            <person name="Wilson R.K."/>
        </authorList>
    </citation>
    <scope>NUCLEOTIDE SEQUENCE [LARGE SCALE GENOMIC DNA]</scope>
    <source>
        <strain evidence="3">IAEA</strain>
    </source>
</reference>
<keyword evidence="1" id="KW-0812">Transmembrane</keyword>
<dbReference type="Proteomes" id="UP000092445">
    <property type="component" value="Unassembled WGS sequence"/>
</dbReference>
<name>A0A1B0A3S7_GLOPL</name>
<evidence type="ECO:0000313" key="3">
    <source>
        <dbReference type="Proteomes" id="UP000092445"/>
    </source>
</evidence>
<organism evidence="2 3">
    <name type="scientific">Glossina pallidipes</name>
    <name type="common">Tsetse fly</name>
    <dbReference type="NCBI Taxonomy" id="7398"/>
    <lineage>
        <taxon>Eukaryota</taxon>
        <taxon>Metazoa</taxon>
        <taxon>Ecdysozoa</taxon>
        <taxon>Arthropoda</taxon>
        <taxon>Hexapoda</taxon>
        <taxon>Insecta</taxon>
        <taxon>Pterygota</taxon>
        <taxon>Neoptera</taxon>
        <taxon>Endopterygota</taxon>
        <taxon>Diptera</taxon>
        <taxon>Brachycera</taxon>
        <taxon>Muscomorpha</taxon>
        <taxon>Hippoboscoidea</taxon>
        <taxon>Glossinidae</taxon>
        <taxon>Glossina</taxon>
    </lineage>
</organism>
<protein>
    <submittedName>
        <fullName evidence="2">Uncharacterized protein</fullName>
    </submittedName>
</protein>
<feature type="transmembrane region" description="Helical" evidence="1">
    <location>
        <begin position="89"/>
        <end position="112"/>
    </location>
</feature>
<dbReference type="EnsemblMetazoa" id="GPAI033574-RA">
    <property type="protein sequence ID" value="GPAI033574-PA"/>
    <property type="gene ID" value="GPAI033574"/>
</dbReference>
<keyword evidence="1" id="KW-0472">Membrane</keyword>
<dbReference type="AlphaFoldDB" id="A0A1B0A3S7"/>
<sequence>MNMIDEQSDAAYNVEQIIVIYSLHRESIFVALFLKDYSSSLSLQLFFFVVFSEGATMKDSHSSLEINFRKTAFRIHHNIPAMTARSRSILHTAAMTLTLLAYIVVAELLTAVKVMTGALAFLVKVQGELEVPFEAIASSKRGEYYPKTLLAPAHWHDIEVGDLGTEDEQLGYIY</sequence>
<keyword evidence="3" id="KW-1185">Reference proteome</keyword>
<reference evidence="2" key="2">
    <citation type="submission" date="2020-05" db="UniProtKB">
        <authorList>
            <consortium name="EnsemblMetazoa"/>
        </authorList>
    </citation>
    <scope>IDENTIFICATION</scope>
    <source>
        <strain evidence="2">IAEA</strain>
    </source>
</reference>
<dbReference type="VEuPathDB" id="VectorBase:GPAI033574"/>
<keyword evidence="1" id="KW-1133">Transmembrane helix</keyword>
<accession>A0A1B0A3S7</accession>
<proteinExistence type="predicted"/>